<evidence type="ECO:0000313" key="5">
    <source>
        <dbReference type="Proteomes" id="UP001150217"/>
    </source>
</evidence>
<sequence>MVNRGVALVTGAAKGAGRSIALRLASEGFKIAVHDLPRNGEQLLNVHRNIQRLGQHSVVLTADFTDEDQVKNLVEDTTKLLGGLDVMVANAAVREATPLTSTTAESWNRIFDVNARGLFFCYKYAAQQMISQRKGGRIIGGSSTWGQKGGSFMSAYAASQFAVRGLTESVALELHEHGITVNSYAPRQIFHEANPEATLSMLNSNDSYIRSSARPDEGILAHRNAPQAIAHLVSYLVSEEAHYITGQCIGIDRHRALSSPIKESRNGTGEDVKWDKLI</sequence>
<proteinExistence type="inferred from homology"/>
<evidence type="ECO:0000256" key="3">
    <source>
        <dbReference type="RuleBase" id="RU000363"/>
    </source>
</evidence>
<evidence type="ECO:0000256" key="2">
    <source>
        <dbReference type="ARBA" id="ARBA00023002"/>
    </source>
</evidence>
<dbReference type="PANTHER" id="PTHR43639">
    <property type="entry name" value="OXIDOREDUCTASE, SHORT-CHAIN DEHYDROGENASE/REDUCTASE FAMILY (AFU_ORTHOLOGUE AFUA_5G02870)"/>
    <property type="match status" value="1"/>
</dbReference>
<dbReference type="PRINTS" id="PR00081">
    <property type="entry name" value="GDHRDH"/>
</dbReference>
<dbReference type="PRINTS" id="PR00080">
    <property type="entry name" value="SDRFAMILY"/>
</dbReference>
<keyword evidence="2" id="KW-0560">Oxidoreductase</keyword>
<comment type="caution">
    <text evidence="4">The sequence shown here is derived from an EMBL/GenBank/DDBJ whole genome shotgun (WGS) entry which is preliminary data.</text>
</comment>
<dbReference type="Gene3D" id="3.40.50.720">
    <property type="entry name" value="NAD(P)-binding Rossmann-like Domain"/>
    <property type="match status" value="1"/>
</dbReference>
<organism evidence="4 5">
    <name type="scientific">Lentinula lateritia</name>
    <dbReference type="NCBI Taxonomy" id="40482"/>
    <lineage>
        <taxon>Eukaryota</taxon>
        <taxon>Fungi</taxon>
        <taxon>Dikarya</taxon>
        <taxon>Basidiomycota</taxon>
        <taxon>Agaricomycotina</taxon>
        <taxon>Agaricomycetes</taxon>
        <taxon>Agaricomycetidae</taxon>
        <taxon>Agaricales</taxon>
        <taxon>Marasmiineae</taxon>
        <taxon>Omphalotaceae</taxon>
        <taxon>Lentinula</taxon>
    </lineage>
</organism>
<name>A0ABQ8VV24_9AGAR</name>
<reference evidence="4" key="1">
    <citation type="submission" date="2022-08" db="EMBL/GenBank/DDBJ databases">
        <title>A Global Phylogenomic Analysis of the Shiitake Genus Lentinula.</title>
        <authorList>
            <consortium name="DOE Joint Genome Institute"/>
            <person name="Sierra-Patev S."/>
            <person name="Min B."/>
            <person name="Naranjo-Ortiz M."/>
            <person name="Looney B."/>
            <person name="Konkel Z."/>
            <person name="Slot J.C."/>
            <person name="Sakamoto Y."/>
            <person name="Steenwyk J.L."/>
            <person name="Rokas A."/>
            <person name="Carro J."/>
            <person name="Camarero S."/>
            <person name="Ferreira P."/>
            <person name="Molpeceres G."/>
            <person name="Ruiz-Duenas F.J."/>
            <person name="Serrano A."/>
            <person name="Henrissat B."/>
            <person name="Drula E."/>
            <person name="Hughes K.W."/>
            <person name="Mata J.L."/>
            <person name="Ishikawa N.K."/>
            <person name="Vargas-Isla R."/>
            <person name="Ushijima S."/>
            <person name="Smith C.A."/>
            <person name="Ahrendt S."/>
            <person name="Andreopoulos W."/>
            <person name="He G."/>
            <person name="Labutti K."/>
            <person name="Lipzen A."/>
            <person name="Ng V."/>
            <person name="Riley R."/>
            <person name="Sandor L."/>
            <person name="Barry K."/>
            <person name="Martinez A.T."/>
            <person name="Xiao Y."/>
            <person name="Gibbons J.G."/>
            <person name="Terashima K."/>
            <person name="Grigoriev I.V."/>
            <person name="Hibbett D.S."/>
        </authorList>
    </citation>
    <scope>NUCLEOTIDE SEQUENCE</scope>
    <source>
        <strain evidence="4">RHP3577 ss4</strain>
    </source>
</reference>
<evidence type="ECO:0000313" key="4">
    <source>
        <dbReference type="EMBL" id="KAJ4500218.1"/>
    </source>
</evidence>
<gene>
    <name evidence="4" type="ORF">C8R41DRAFT_874815</name>
</gene>
<dbReference type="InterPro" id="IPR036291">
    <property type="entry name" value="NAD(P)-bd_dom_sf"/>
</dbReference>
<accession>A0ABQ8VV24</accession>
<comment type="similarity">
    <text evidence="1 3">Belongs to the short-chain dehydrogenases/reductases (SDR) family.</text>
</comment>
<dbReference type="InterPro" id="IPR002347">
    <property type="entry name" value="SDR_fam"/>
</dbReference>
<dbReference type="PANTHER" id="PTHR43639:SF1">
    <property type="entry name" value="SHORT-CHAIN DEHYDROGENASE_REDUCTASE FAMILY PROTEIN"/>
    <property type="match status" value="1"/>
</dbReference>
<dbReference type="Proteomes" id="UP001150217">
    <property type="component" value="Unassembled WGS sequence"/>
</dbReference>
<dbReference type="EMBL" id="JANVFT010000006">
    <property type="protein sequence ID" value="KAJ4500218.1"/>
    <property type="molecule type" value="Genomic_DNA"/>
</dbReference>
<dbReference type="Pfam" id="PF00106">
    <property type="entry name" value="adh_short"/>
    <property type="match status" value="1"/>
</dbReference>
<dbReference type="SUPFAM" id="SSF51735">
    <property type="entry name" value="NAD(P)-binding Rossmann-fold domains"/>
    <property type="match status" value="1"/>
</dbReference>
<evidence type="ECO:0000256" key="1">
    <source>
        <dbReference type="ARBA" id="ARBA00006484"/>
    </source>
</evidence>
<protein>
    <submittedName>
        <fullName evidence="4">NAD(P)-binding protein</fullName>
    </submittedName>
</protein>
<keyword evidence="5" id="KW-1185">Reference proteome</keyword>